<dbReference type="GO" id="GO:0005789">
    <property type="term" value="C:endoplasmic reticulum membrane"/>
    <property type="evidence" value="ECO:0007669"/>
    <property type="project" value="TreeGrafter"/>
</dbReference>
<sequence>MNALLRCHRRRVAFSILLTALGFIIPIHIISKGFQNSRTFTFADLLKAPGTLQPHDPDLIQYLQDNVLMDIAQFQKTNLTKVPKPSLGSTEFGQINQSAIIDHFLQGKRSGFFIEAGAWDGQYLSNSLFFEKERGWTGLLIEPNTEAFQSLMMNPARNRSVAANACLSIHKYPEQVAFDSADVFGGILDTDHLPDQNMMNLRSGITKGRSLYRVQCYPLYSLLLAMGNPTVDYFSLDIEGAEIKVLLTIPFDKVNIRTLSIEVEHSKKSVIRKMMTKRGYKLYKALKTDYIYVKDDNSHP</sequence>
<dbReference type="SUPFAM" id="SSF53335">
    <property type="entry name" value="S-adenosyl-L-methionine-dependent methyltransferases"/>
    <property type="match status" value="1"/>
</dbReference>
<dbReference type="Proteomes" id="UP000318571">
    <property type="component" value="Chromosome 1"/>
</dbReference>
<evidence type="ECO:0000259" key="2">
    <source>
        <dbReference type="Pfam" id="PF05050"/>
    </source>
</evidence>
<feature type="transmembrane region" description="Helical" evidence="1">
    <location>
        <begin position="12"/>
        <end position="30"/>
    </location>
</feature>
<keyword evidence="4" id="KW-1185">Reference proteome</keyword>
<keyword evidence="1" id="KW-0812">Transmembrane</keyword>
<feature type="domain" description="Methyltransferase FkbM" evidence="2">
    <location>
        <begin position="116"/>
        <end position="282"/>
    </location>
</feature>
<evidence type="ECO:0000313" key="4">
    <source>
        <dbReference type="Proteomes" id="UP000318571"/>
    </source>
</evidence>
<name>A0A553NSL3_TIGCA</name>
<evidence type="ECO:0000256" key="1">
    <source>
        <dbReference type="SAM" id="Phobius"/>
    </source>
</evidence>
<accession>A0A553NSL3</accession>
<dbReference type="InterPro" id="IPR029063">
    <property type="entry name" value="SAM-dependent_MTases_sf"/>
</dbReference>
<dbReference type="Pfam" id="PF05050">
    <property type="entry name" value="Methyltransf_21"/>
    <property type="match status" value="1"/>
</dbReference>
<organism evidence="3 4">
    <name type="scientific">Tigriopus californicus</name>
    <name type="common">Marine copepod</name>
    <dbReference type="NCBI Taxonomy" id="6832"/>
    <lineage>
        <taxon>Eukaryota</taxon>
        <taxon>Metazoa</taxon>
        <taxon>Ecdysozoa</taxon>
        <taxon>Arthropoda</taxon>
        <taxon>Crustacea</taxon>
        <taxon>Multicrustacea</taxon>
        <taxon>Hexanauplia</taxon>
        <taxon>Copepoda</taxon>
        <taxon>Harpacticoida</taxon>
        <taxon>Harpacticidae</taxon>
        <taxon>Tigriopus</taxon>
    </lineage>
</organism>
<dbReference type="OMA" id="SWAINAC"/>
<dbReference type="GO" id="GO:0031902">
    <property type="term" value="C:late endosome membrane"/>
    <property type="evidence" value="ECO:0007669"/>
    <property type="project" value="TreeGrafter"/>
</dbReference>
<dbReference type="Gene3D" id="3.40.50.150">
    <property type="entry name" value="Vaccinia Virus protein VP39"/>
    <property type="match status" value="1"/>
</dbReference>
<dbReference type="InterPro" id="IPR006342">
    <property type="entry name" value="FkbM_mtfrase"/>
</dbReference>
<dbReference type="PANTHER" id="PTHR34009:SF2">
    <property type="entry name" value="PROTEIN STAR"/>
    <property type="match status" value="1"/>
</dbReference>
<keyword evidence="1" id="KW-0472">Membrane</keyword>
<dbReference type="GO" id="GO:0005886">
    <property type="term" value="C:plasma membrane"/>
    <property type="evidence" value="ECO:0007669"/>
    <property type="project" value="TreeGrafter"/>
</dbReference>
<reference evidence="3 4" key="1">
    <citation type="journal article" date="2018" name="Nat. Ecol. Evol.">
        <title>Genomic signatures of mitonuclear coevolution across populations of Tigriopus californicus.</title>
        <authorList>
            <person name="Barreto F.S."/>
            <person name="Watson E.T."/>
            <person name="Lima T.G."/>
            <person name="Willett C.S."/>
            <person name="Edmands S."/>
            <person name="Li W."/>
            <person name="Burton R.S."/>
        </authorList>
    </citation>
    <scope>NUCLEOTIDE SEQUENCE [LARGE SCALE GENOMIC DNA]</scope>
    <source>
        <strain evidence="3 4">San Diego</strain>
    </source>
</reference>
<dbReference type="AlphaFoldDB" id="A0A553NSL3"/>
<dbReference type="InterPro" id="IPR053202">
    <property type="entry name" value="EGF_Rcpt_Signaling_Reg"/>
</dbReference>
<dbReference type="EMBL" id="VCGU01000010">
    <property type="protein sequence ID" value="TRY68426.1"/>
    <property type="molecule type" value="Genomic_DNA"/>
</dbReference>
<protein>
    <recommendedName>
        <fullName evidence="2">Methyltransferase FkbM domain-containing protein</fullName>
    </recommendedName>
</protein>
<gene>
    <name evidence="3" type="ORF">TCAL_07481</name>
</gene>
<keyword evidence="1" id="KW-1133">Transmembrane helix</keyword>
<dbReference type="GO" id="GO:0005794">
    <property type="term" value="C:Golgi apparatus"/>
    <property type="evidence" value="ECO:0007669"/>
    <property type="project" value="TreeGrafter"/>
</dbReference>
<dbReference type="GO" id="GO:0006888">
    <property type="term" value="P:endoplasmic reticulum to Golgi vesicle-mediated transport"/>
    <property type="evidence" value="ECO:0007669"/>
    <property type="project" value="TreeGrafter"/>
</dbReference>
<dbReference type="PANTHER" id="PTHR34009">
    <property type="entry name" value="PROTEIN STAR"/>
    <property type="match status" value="1"/>
</dbReference>
<dbReference type="OrthoDB" id="6381097at2759"/>
<dbReference type="GO" id="GO:0016197">
    <property type="term" value="P:endosomal transport"/>
    <property type="evidence" value="ECO:0007669"/>
    <property type="project" value="TreeGrafter"/>
</dbReference>
<comment type="caution">
    <text evidence="3">The sequence shown here is derived from an EMBL/GenBank/DDBJ whole genome shotgun (WGS) entry which is preliminary data.</text>
</comment>
<evidence type="ECO:0000313" key="3">
    <source>
        <dbReference type="EMBL" id="TRY68426.1"/>
    </source>
</evidence>
<proteinExistence type="predicted"/>